<dbReference type="Pfam" id="PF01636">
    <property type="entry name" value="APH"/>
    <property type="match status" value="1"/>
</dbReference>
<dbReference type="PANTHER" id="PTHR23020:SF41">
    <property type="entry name" value="AMINOGLYCOSIDE PHOSPHOTRANSFERASE DOMAIN-CONTAINING PROTEIN"/>
    <property type="match status" value="1"/>
</dbReference>
<evidence type="ECO:0000259" key="2">
    <source>
        <dbReference type="Pfam" id="PF01636"/>
    </source>
</evidence>
<proteinExistence type="predicted"/>
<keyword evidence="4" id="KW-1185">Reference proteome</keyword>
<evidence type="ECO:0000313" key="3">
    <source>
        <dbReference type="EMBL" id="PHH71602.1"/>
    </source>
</evidence>
<dbReference type="AlphaFoldDB" id="A0A2C5YW81"/>
<dbReference type="InterPro" id="IPR011009">
    <property type="entry name" value="Kinase-like_dom_sf"/>
</dbReference>
<feature type="chain" id="PRO_5013016435" description="Aminoglycoside phosphotransferase domain-containing protein" evidence="1">
    <location>
        <begin position="21"/>
        <end position="383"/>
    </location>
</feature>
<dbReference type="Gene3D" id="3.90.1200.10">
    <property type="match status" value="1"/>
</dbReference>
<dbReference type="EMBL" id="NJES01000494">
    <property type="protein sequence ID" value="PHH71602.1"/>
    <property type="molecule type" value="Genomic_DNA"/>
</dbReference>
<comment type="caution">
    <text evidence="3">The sequence shown here is derived from an EMBL/GenBank/DDBJ whole genome shotgun (WGS) entry which is preliminary data.</text>
</comment>
<evidence type="ECO:0000256" key="1">
    <source>
        <dbReference type="SAM" id="SignalP"/>
    </source>
</evidence>
<sequence>MLSWLSLKLTSLTTLQTLWAGYGHICAIEALPLDSSANDSPRRLILKLVCPPTSSTRDEGHVRKMLSYRVEQYWYDELAPKLDADTPVARSLASTRSMRHLAIRDGISDVIATIMTDLRVHFPLVVSAPRSSLSPTQVHAAIDWLSRFHASSHRWLPHDRSAFVDPPLQFTGDDDDDDDVKGLWRNGGYTYLATRRSEYAALTADETSEWSRALCRPDADGHPPLAEQAASFLTPSGRPHESCLHGDVKSENMLTTTSGTAVALVDFQYVGLGLGVCDLAKLMSCSVPVWMLTDEAVLPDAELSMGEGERALLDRYRAGLDQGYDWASLQRHWETALVDWCRFQASWGFWGNDGWLQARVRRIVGEGGWRDWLLRGSRTSTHA</sequence>
<dbReference type="InterPro" id="IPR052961">
    <property type="entry name" value="Oxido-Kinase-like_Enzymes"/>
</dbReference>
<name>A0A2C5YW81_9HYPO</name>
<dbReference type="SUPFAM" id="SSF56112">
    <property type="entry name" value="Protein kinase-like (PK-like)"/>
    <property type="match status" value="1"/>
</dbReference>
<keyword evidence="1" id="KW-0732">Signal</keyword>
<dbReference type="PANTHER" id="PTHR23020">
    <property type="entry name" value="UNCHARACTERIZED NUCLEAR HORMONE RECEPTOR-RELATED"/>
    <property type="match status" value="1"/>
</dbReference>
<dbReference type="OrthoDB" id="411145at2759"/>
<accession>A0A2C5YW81</accession>
<feature type="domain" description="Aminoglycoside phosphotransferase" evidence="2">
    <location>
        <begin position="63"/>
        <end position="290"/>
    </location>
</feature>
<evidence type="ECO:0000313" key="4">
    <source>
        <dbReference type="Proteomes" id="UP000226431"/>
    </source>
</evidence>
<dbReference type="Proteomes" id="UP000226431">
    <property type="component" value="Unassembled WGS sequence"/>
</dbReference>
<feature type="signal peptide" evidence="1">
    <location>
        <begin position="1"/>
        <end position="20"/>
    </location>
</feature>
<protein>
    <recommendedName>
        <fullName evidence="2">Aminoglycoside phosphotransferase domain-containing protein</fullName>
    </recommendedName>
</protein>
<reference evidence="3 4" key="1">
    <citation type="submission" date="2017-06" db="EMBL/GenBank/DDBJ databases">
        <title>Ant-infecting Ophiocordyceps genomes reveal a high diversity of potential behavioral manipulation genes and a possible major role for enterotoxins.</title>
        <authorList>
            <person name="De Bekker C."/>
            <person name="Evans H.C."/>
            <person name="Brachmann A."/>
            <person name="Hughes D.P."/>
        </authorList>
    </citation>
    <scope>NUCLEOTIDE SEQUENCE [LARGE SCALE GENOMIC DNA]</scope>
    <source>
        <strain evidence="3 4">Map16</strain>
    </source>
</reference>
<organism evidence="3 4">
    <name type="scientific">Ophiocordyceps camponoti-rufipedis</name>
    <dbReference type="NCBI Taxonomy" id="2004952"/>
    <lineage>
        <taxon>Eukaryota</taxon>
        <taxon>Fungi</taxon>
        <taxon>Dikarya</taxon>
        <taxon>Ascomycota</taxon>
        <taxon>Pezizomycotina</taxon>
        <taxon>Sordariomycetes</taxon>
        <taxon>Hypocreomycetidae</taxon>
        <taxon>Hypocreales</taxon>
        <taxon>Ophiocordycipitaceae</taxon>
        <taxon>Ophiocordyceps</taxon>
    </lineage>
</organism>
<dbReference type="InterPro" id="IPR002575">
    <property type="entry name" value="Aminoglycoside_PTrfase"/>
</dbReference>
<gene>
    <name evidence="3" type="ORF">CDD80_5121</name>
</gene>